<evidence type="ECO:0000256" key="11">
    <source>
        <dbReference type="PIRSR" id="PIRSR640198-3"/>
    </source>
</evidence>
<sequence>MSTSEQKLQGSSNYKRPWFLPGSDFDKILAPLYETKESSCSTMVDEEADEYSSEEGESEDEPFDYDENADSDVVFDDNYTPAEEEIVDNQEDKRKNGIKQTLEEVLAMCKKGADKDTFVLTKELCEKNYLEDYPRLWPIENADMMIELGNTFKQLEKPFIAYSFYRCAMESHREHTALKKLHDDILQIVDDLDNKQLKCVYELRDKLCDAISKQQPDSPTTFDWSTSIKNAYPSHVYNTCAIEGNHLSISDVKTLIESGPCFRNSPNKDAARDDAEVIGAHKAFQHLFSEFDGEKHINIEHMRHIHRLLMKGTPKESTSGEFCNECDSLSKEDIPKHVETLMKWLSDELQHGIIDGVSLSVMAHYHLVLLHPFNDGNGRSSRLLMNYVLMRCNFPPVIIPKLKANDYYRVIDIANRGDIRAFVRFTSDCLTDTIKELLQRESPHPSSGTCESSKTIDKSDVEYFRIGPMGIKLIEDSDKSSLSTDGPSRSVTSRSNIESFLSPDNRNVSVPDVNWFKIYANIICNSDNFV</sequence>
<keyword evidence="15" id="KW-1185">Reference proteome</keyword>
<feature type="active site" evidence="9">
    <location>
        <position position="371"/>
    </location>
</feature>
<keyword evidence="8" id="KW-0472">Membrane</keyword>
<keyword evidence="3" id="KW-0677">Repeat</keyword>
<reference evidence="14" key="1">
    <citation type="submission" date="2022-01" db="EMBL/GenBank/DDBJ databases">
        <title>Genome Sequence Resource for Two Populations of Ditylenchus destructor, the Migratory Endoparasitic Phytonematode.</title>
        <authorList>
            <person name="Zhang H."/>
            <person name="Lin R."/>
            <person name="Xie B."/>
        </authorList>
    </citation>
    <scope>NUCLEOTIDE SEQUENCE</scope>
    <source>
        <strain evidence="14">BazhouSP</strain>
    </source>
</reference>
<comment type="caution">
    <text evidence="14">The sequence shown here is derived from an EMBL/GenBank/DDBJ whole genome shotgun (WGS) entry which is preliminary data.</text>
</comment>
<dbReference type="GO" id="GO:0016020">
    <property type="term" value="C:membrane"/>
    <property type="evidence" value="ECO:0007669"/>
    <property type="project" value="UniProtKB-SubCell"/>
</dbReference>
<dbReference type="InterPro" id="IPR036597">
    <property type="entry name" value="Fido-like_dom_sf"/>
</dbReference>
<evidence type="ECO:0000313" key="15">
    <source>
        <dbReference type="Proteomes" id="UP001201812"/>
    </source>
</evidence>
<evidence type="ECO:0000256" key="7">
    <source>
        <dbReference type="ARBA" id="ARBA00022989"/>
    </source>
</evidence>
<evidence type="ECO:0000256" key="4">
    <source>
        <dbReference type="ARBA" id="ARBA00022741"/>
    </source>
</evidence>
<dbReference type="SUPFAM" id="SSF140931">
    <property type="entry name" value="Fic-like"/>
    <property type="match status" value="1"/>
</dbReference>
<evidence type="ECO:0000259" key="13">
    <source>
        <dbReference type="PROSITE" id="PS51459"/>
    </source>
</evidence>
<evidence type="ECO:0000256" key="3">
    <source>
        <dbReference type="ARBA" id="ARBA00022737"/>
    </source>
</evidence>
<evidence type="ECO:0000256" key="12">
    <source>
        <dbReference type="SAM" id="MobiDB-lite"/>
    </source>
</evidence>
<feature type="compositionally biased region" description="Acidic residues" evidence="12">
    <location>
        <begin position="44"/>
        <end position="68"/>
    </location>
</feature>
<keyword evidence="6 10" id="KW-0067">ATP-binding</keyword>
<comment type="subcellular location">
    <subcellularLocation>
        <location evidence="1">Membrane</location>
        <topology evidence="1">Single-pass membrane protein</topology>
    </subcellularLocation>
</comment>
<keyword evidence="2" id="KW-0812">Transmembrane</keyword>
<keyword evidence="7" id="KW-1133">Transmembrane helix</keyword>
<accession>A0AAD4RA13</accession>
<evidence type="ECO:0000256" key="8">
    <source>
        <dbReference type="ARBA" id="ARBA00023136"/>
    </source>
</evidence>
<gene>
    <name evidence="14" type="ORF">DdX_05682</name>
</gene>
<feature type="binding site" evidence="10">
    <location>
        <begin position="407"/>
        <end position="408"/>
    </location>
    <ligand>
        <name>ATP</name>
        <dbReference type="ChEBI" id="CHEBI:30616"/>
    </ligand>
</feature>
<keyword evidence="5" id="KW-0802">TPR repeat</keyword>
<dbReference type="Pfam" id="PF02661">
    <property type="entry name" value="Fic"/>
    <property type="match status" value="1"/>
</dbReference>
<evidence type="ECO:0000256" key="9">
    <source>
        <dbReference type="PIRSR" id="PIRSR640198-1"/>
    </source>
</evidence>
<dbReference type="InterPro" id="IPR003812">
    <property type="entry name" value="Fido"/>
</dbReference>
<evidence type="ECO:0000256" key="2">
    <source>
        <dbReference type="ARBA" id="ARBA00022692"/>
    </source>
</evidence>
<dbReference type="PROSITE" id="PS51459">
    <property type="entry name" value="FIDO"/>
    <property type="match status" value="1"/>
</dbReference>
<organism evidence="14 15">
    <name type="scientific">Ditylenchus destructor</name>
    <dbReference type="NCBI Taxonomy" id="166010"/>
    <lineage>
        <taxon>Eukaryota</taxon>
        <taxon>Metazoa</taxon>
        <taxon>Ecdysozoa</taxon>
        <taxon>Nematoda</taxon>
        <taxon>Chromadorea</taxon>
        <taxon>Rhabditida</taxon>
        <taxon>Tylenchina</taxon>
        <taxon>Tylenchomorpha</taxon>
        <taxon>Sphaerularioidea</taxon>
        <taxon>Anguinidae</taxon>
        <taxon>Anguininae</taxon>
        <taxon>Ditylenchus</taxon>
    </lineage>
</organism>
<dbReference type="EMBL" id="JAKKPZ010000006">
    <property type="protein sequence ID" value="KAI1720296.1"/>
    <property type="molecule type" value="Genomic_DNA"/>
</dbReference>
<keyword evidence="4 10" id="KW-0547">Nucleotide-binding</keyword>
<feature type="site" description="Important for autoinhibition of adenylyltransferase activity" evidence="11">
    <location>
        <position position="243"/>
    </location>
</feature>
<dbReference type="Gene3D" id="1.10.3290.10">
    <property type="entry name" value="Fido-like domain"/>
    <property type="match status" value="1"/>
</dbReference>
<name>A0AAD4RA13_9BILA</name>
<dbReference type="PANTHER" id="PTHR13504:SF34">
    <property type="entry name" value="PROTEIN ADENYLYLTRANSFERASE FICD"/>
    <property type="match status" value="1"/>
</dbReference>
<dbReference type="PANTHER" id="PTHR13504">
    <property type="entry name" value="FIDO DOMAIN-CONTAINING PROTEIN DDB_G0283145"/>
    <property type="match status" value="1"/>
</dbReference>
<evidence type="ECO:0000256" key="1">
    <source>
        <dbReference type="ARBA" id="ARBA00004167"/>
    </source>
</evidence>
<proteinExistence type="predicted"/>
<dbReference type="GO" id="GO:0005524">
    <property type="term" value="F:ATP binding"/>
    <property type="evidence" value="ECO:0007669"/>
    <property type="project" value="UniProtKB-KW"/>
</dbReference>
<evidence type="ECO:0000256" key="6">
    <source>
        <dbReference type="ARBA" id="ARBA00022840"/>
    </source>
</evidence>
<feature type="region of interest" description="Disordered" evidence="12">
    <location>
        <begin position="36"/>
        <end position="68"/>
    </location>
</feature>
<evidence type="ECO:0000256" key="10">
    <source>
        <dbReference type="PIRSR" id="PIRSR640198-2"/>
    </source>
</evidence>
<feature type="binding site" evidence="10">
    <location>
        <begin position="375"/>
        <end position="382"/>
    </location>
    <ligand>
        <name>ATP</name>
        <dbReference type="ChEBI" id="CHEBI:30616"/>
    </ligand>
</feature>
<evidence type="ECO:0000256" key="5">
    <source>
        <dbReference type="ARBA" id="ARBA00022803"/>
    </source>
</evidence>
<evidence type="ECO:0000313" key="14">
    <source>
        <dbReference type="EMBL" id="KAI1720296.1"/>
    </source>
</evidence>
<dbReference type="AlphaFoldDB" id="A0AAD4RA13"/>
<feature type="compositionally biased region" description="Polar residues" evidence="12">
    <location>
        <begin position="1"/>
        <end position="14"/>
    </location>
</feature>
<feature type="domain" description="Fido" evidence="13">
    <location>
        <begin position="297"/>
        <end position="428"/>
    </location>
</feature>
<protein>
    <submittedName>
        <fullName evidence="14">Fic/DOC family domain-containing protein</fullName>
    </submittedName>
</protein>
<feature type="region of interest" description="Disordered" evidence="12">
    <location>
        <begin position="1"/>
        <end position="21"/>
    </location>
</feature>
<dbReference type="InterPro" id="IPR040198">
    <property type="entry name" value="Fido_containing"/>
</dbReference>
<dbReference type="Proteomes" id="UP001201812">
    <property type="component" value="Unassembled WGS sequence"/>
</dbReference>
<feature type="binding site" evidence="10">
    <location>
        <position position="415"/>
    </location>
    <ligand>
        <name>ATP</name>
        <dbReference type="ChEBI" id="CHEBI:30616"/>
    </ligand>
</feature>